<dbReference type="Proteomes" id="UP000193411">
    <property type="component" value="Unassembled WGS sequence"/>
</dbReference>
<proteinExistence type="predicted"/>
<feature type="region of interest" description="Disordered" evidence="1">
    <location>
        <begin position="175"/>
        <end position="220"/>
    </location>
</feature>
<evidence type="ECO:0000256" key="1">
    <source>
        <dbReference type="SAM" id="MobiDB-lite"/>
    </source>
</evidence>
<protein>
    <submittedName>
        <fullName evidence="2">Uncharacterized protein</fullName>
    </submittedName>
</protein>
<dbReference type="EMBL" id="MCFL01000027">
    <property type="protein sequence ID" value="ORZ34607.1"/>
    <property type="molecule type" value="Genomic_DNA"/>
</dbReference>
<evidence type="ECO:0000313" key="2">
    <source>
        <dbReference type="EMBL" id="ORZ34607.1"/>
    </source>
</evidence>
<feature type="region of interest" description="Disordered" evidence="1">
    <location>
        <begin position="24"/>
        <end position="57"/>
    </location>
</feature>
<evidence type="ECO:0000313" key="3">
    <source>
        <dbReference type="Proteomes" id="UP000193411"/>
    </source>
</evidence>
<gene>
    <name evidence="2" type="ORF">BCR44DRAFT_1148603</name>
</gene>
<keyword evidence="3" id="KW-1185">Reference proteome</keyword>
<comment type="caution">
    <text evidence="2">The sequence shown here is derived from an EMBL/GenBank/DDBJ whole genome shotgun (WGS) entry which is preliminary data.</text>
</comment>
<feature type="compositionally biased region" description="Polar residues" evidence="1">
    <location>
        <begin position="175"/>
        <end position="185"/>
    </location>
</feature>
<dbReference type="AlphaFoldDB" id="A0A1Y2HJ36"/>
<reference evidence="2 3" key="1">
    <citation type="submission" date="2016-07" db="EMBL/GenBank/DDBJ databases">
        <title>Pervasive Adenine N6-methylation of Active Genes in Fungi.</title>
        <authorList>
            <consortium name="DOE Joint Genome Institute"/>
            <person name="Mondo S.J."/>
            <person name="Dannebaum R.O."/>
            <person name="Kuo R.C."/>
            <person name="Labutti K."/>
            <person name="Haridas S."/>
            <person name="Kuo A."/>
            <person name="Salamov A."/>
            <person name="Ahrendt S.R."/>
            <person name="Lipzen A."/>
            <person name="Sullivan W."/>
            <person name="Andreopoulos W.B."/>
            <person name="Clum A."/>
            <person name="Lindquist E."/>
            <person name="Daum C."/>
            <person name="Ramamoorthy G.K."/>
            <person name="Gryganskyi A."/>
            <person name="Culley D."/>
            <person name="Magnuson J.K."/>
            <person name="James T.Y."/>
            <person name="O'Malley M.A."/>
            <person name="Stajich J.E."/>
            <person name="Spatafora J.W."/>
            <person name="Visel A."/>
            <person name="Grigoriev I.V."/>
        </authorList>
    </citation>
    <scope>NUCLEOTIDE SEQUENCE [LARGE SCALE GENOMIC DNA]</scope>
    <source>
        <strain evidence="2 3">PL171</strain>
    </source>
</reference>
<accession>A0A1Y2HJ36</accession>
<sequence>MAAAAADEVSSLLATGETMVADKRGNLIGSSAPSGTAGPTRVSSARQARARMKEPVSDSIGLRANATDRPDKTEAALVDTLFGGVDPEAAPDPARAACVGAGGCPGAGDEGGDIARVGACVCVGAEYEVTADGRYSLYGGEQGTGAFVVLCRLMERRTTSSAGISNRNSLRSQWTYDTLPTTNRRGTGKYRDQRKGKGQSVSGPPSPGMPRRRRQGGCWPGRKFTNFNFGGYHTTRSTRSHLSCAQMTPSQLSRLR</sequence>
<organism evidence="2 3">
    <name type="scientific">Catenaria anguillulae PL171</name>
    <dbReference type="NCBI Taxonomy" id="765915"/>
    <lineage>
        <taxon>Eukaryota</taxon>
        <taxon>Fungi</taxon>
        <taxon>Fungi incertae sedis</taxon>
        <taxon>Blastocladiomycota</taxon>
        <taxon>Blastocladiomycetes</taxon>
        <taxon>Blastocladiales</taxon>
        <taxon>Catenariaceae</taxon>
        <taxon>Catenaria</taxon>
    </lineage>
</organism>
<name>A0A1Y2HJ36_9FUNG</name>